<dbReference type="PANTHER" id="PTHR30250:SF11">
    <property type="entry name" value="O-ANTIGEN TRANSPORTER-RELATED"/>
    <property type="match status" value="1"/>
</dbReference>
<protein>
    <submittedName>
        <fullName evidence="7">MATE family efflux transporter</fullName>
    </submittedName>
</protein>
<evidence type="ECO:0000313" key="8">
    <source>
        <dbReference type="Proteomes" id="UP001202961"/>
    </source>
</evidence>
<evidence type="ECO:0000256" key="6">
    <source>
        <dbReference type="SAM" id="Phobius"/>
    </source>
</evidence>
<feature type="transmembrane region" description="Helical" evidence="6">
    <location>
        <begin position="70"/>
        <end position="90"/>
    </location>
</feature>
<evidence type="ECO:0000313" key="7">
    <source>
        <dbReference type="EMBL" id="MCM2372777.1"/>
    </source>
</evidence>
<evidence type="ECO:0000256" key="3">
    <source>
        <dbReference type="ARBA" id="ARBA00022692"/>
    </source>
</evidence>
<feature type="transmembrane region" description="Helical" evidence="6">
    <location>
        <begin position="300"/>
        <end position="319"/>
    </location>
</feature>
<dbReference type="InterPro" id="IPR002528">
    <property type="entry name" value="MATE_fam"/>
</dbReference>
<feature type="transmembrane region" description="Helical" evidence="6">
    <location>
        <begin position="256"/>
        <end position="280"/>
    </location>
</feature>
<feature type="transmembrane region" description="Helical" evidence="6">
    <location>
        <begin position="222"/>
        <end position="244"/>
    </location>
</feature>
<keyword evidence="8" id="KW-1185">Reference proteome</keyword>
<evidence type="ECO:0000256" key="5">
    <source>
        <dbReference type="ARBA" id="ARBA00023136"/>
    </source>
</evidence>
<proteinExistence type="predicted"/>
<name>A0ABT0U746_9BACT</name>
<dbReference type="InterPro" id="IPR050833">
    <property type="entry name" value="Poly_Biosynth_Transport"/>
</dbReference>
<evidence type="ECO:0000256" key="1">
    <source>
        <dbReference type="ARBA" id="ARBA00004651"/>
    </source>
</evidence>
<gene>
    <name evidence="7" type="ORF">NB063_19355</name>
</gene>
<evidence type="ECO:0000256" key="2">
    <source>
        <dbReference type="ARBA" id="ARBA00022475"/>
    </source>
</evidence>
<keyword evidence="5 6" id="KW-0472">Membrane</keyword>
<dbReference type="Proteomes" id="UP001202961">
    <property type="component" value="Unassembled WGS sequence"/>
</dbReference>
<accession>A0ABT0U746</accession>
<dbReference type="PANTHER" id="PTHR30250">
    <property type="entry name" value="PST FAMILY PREDICTED COLANIC ACID TRANSPORTER"/>
    <property type="match status" value="1"/>
</dbReference>
<keyword evidence="4 6" id="KW-1133">Transmembrane helix</keyword>
<reference evidence="7 8" key="1">
    <citation type="journal article" date="2022" name="Syst. Appl. Microbiol.">
        <title>Rhodopirellula aestuarii sp. nov., a novel member of the genus Rhodopirellula isolated from brackish sediments collected in the Tagus River estuary, Portugal.</title>
        <authorList>
            <person name="Vitorino I.R."/>
            <person name="Klimek D."/>
            <person name="Calusinska M."/>
            <person name="Lobo-da-Cunha A."/>
            <person name="Vasconcelos V."/>
            <person name="Lage O.M."/>
        </authorList>
    </citation>
    <scope>NUCLEOTIDE SEQUENCE [LARGE SCALE GENOMIC DNA]</scope>
    <source>
        <strain evidence="7 8">ICT_H3.1</strain>
    </source>
</reference>
<dbReference type="RefSeq" id="WP_250930413.1">
    <property type="nucleotide sequence ID" value="NZ_JAMQBK010000053.1"/>
</dbReference>
<feature type="transmembrane region" description="Helical" evidence="6">
    <location>
        <begin position="41"/>
        <end position="64"/>
    </location>
</feature>
<dbReference type="Pfam" id="PF01554">
    <property type="entry name" value="MatE"/>
    <property type="match status" value="1"/>
</dbReference>
<dbReference type="EMBL" id="JAMQBK010000053">
    <property type="protein sequence ID" value="MCM2372777.1"/>
    <property type="molecule type" value="Genomic_DNA"/>
</dbReference>
<evidence type="ECO:0000256" key="4">
    <source>
        <dbReference type="ARBA" id="ARBA00022989"/>
    </source>
</evidence>
<comment type="subcellular location">
    <subcellularLocation>
        <location evidence="1">Cell membrane</location>
        <topology evidence="1">Multi-pass membrane protein</topology>
    </subcellularLocation>
</comment>
<feature type="transmembrane region" description="Helical" evidence="6">
    <location>
        <begin position="102"/>
        <end position="125"/>
    </location>
</feature>
<comment type="caution">
    <text evidence="7">The sequence shown here is derived from an EMBL/GenBank/DDBJ whole genome shotgun (WGS) entry which is preliminary data.</text>
</comment>
<keyword evidence="2" id="KW-1003">Cell membrane</keyword>
<keyword evidence="3 6" id="KW-0812">Transmembrane</keyword>
<sequence length="405" mass="43600">MLSLIAVFGLDQLVILKTGQLFAVGGYHEIRPLLRSFLRTTLCSSMACVAVTTILFSCLGSVIVSQPLTWVSIVLICAFTLARATIQIMGESCRALYDPKSANLLGGTSTGPLTITIFLALLYIASAIGEPTWTTAIFLYIVATLPTLWLLYRNIFFALQQLPTSSSGFLVTSSSGKITWSSCIPIFLASLIGFYSGRGDTLLLSFLSTPIDVARYEATRRLTLLLTIPLGIANLSVVSSIAKLQTQGDKRRLQNVLRSTSAIASIPSALLSVLCYWFPGQFLSFFFGEEFSDAATALRLLIPGHLCFVLAGSCTLVLIHTGHPKASLCVSVLAATFVVFLSPFCVGLYGIEGMATIISIAVGVEHVAKWLIVRRVEGVWTHPSYSSAFSVVMPFASSAKNAKIP</sequence>
<feature type="transmembrane region" description="Helical" evidence="6">
    <location>
        <begin position="178"/>
        <end position="197"/>
    </location>
</feature>
<feature type="transmembrane region" description="Helical" evidence="6">
    <location>
        <begin position="137"/>
        <end position="157"/>
    </location>
</feature>
<organism evidence="7 8">
    <name type="scientific">Aporhodopirellula aestuarii</name>
    <dbReference type="NCBI Taxonomy" id="2950107"/>
    <lineage>
        <taxon>Bacteria</taxon>
        <taxon>Pseudomonadati</taxon>
        <taxon>Planctomycetota</taxon>
        <taxon>Planctomycetia</taxon>
        <taxon>Pirellulales</taxon>
        <taxon>Pirellulaceae</taxon>
        <taxon>Aporhodopirellula</taxon>
    </lineage>
</organism>
<feature type="transmembrane region" description="Helical" evidence="6">
    <location>
        <begin position="326"/>
        <end position="351"/>
    </location>
</feature>